<dbReference type="AlphaFoldDB" id="A0A4Z2IR91"/>
<keyword evidence="1" id="KW-0472">Membrane</keyword>
<dbReference type="Proteomes" id="UP000314294">
    <property type="component" value="Unassembled WGS sequence"/>
</dbReference>
<organism evidence="2 3">
    <name type="scientific">Liparis tanakae</name>
    <name type="common">Tanaka's snailfish</name>
    <dbReference type="NCBI Taxonomy" id="230148"/>
    <lineage>
        <taxon>Eukaryota</taxon>
        <taxon>Metazoa</taxon>
        <taxon>Chordata</taxon>
        <taxon>Craniata</taxon>
        <taxon>Vertebrata</taxon>
        <taxon>Euteleostomi</taxon>
        <taxon>Actinopterygii</taxon>
        <taxon>Neopterygii</taxon>
        <taxon>Teleostei</taxon>
        <taxon>Neoteleostei</taxon>
        <taxon>Acanthomorphata</taxon>
        <taxon>Eupercaria</taxon>
        <taxon>Perciformes</taxon>
        <taxon>Cottioidei</taxon>
        <taxon>Cottales</taxon>
        <taxon>Liparidae</taxon>
        <taxon>Liparis</taxon>
    </lineage>
</organism>
<proteinExistence type="predicted"/>
<comment type="caution">
    <text evidence="2">The sequence shown here is derived from an EMBL/GenBank/DDBJ whole genome shotgun (WGS) entry which is preliminary data.</text>
</comment>
<dbReference type="OrthoDB" id="6612291at2759"/>
<protein>
    <submittedName>
        <fullName evidence="2">Putative solute carrier family 22 member 31</fullName>
    </submittedName>
</protein>
<gene>
    <name evidence="2" type="primary">SLC22A31_0</name>
    <name evidence="2" type="ORF">EYF80_009259</name>
</gene>
<feature type="transmembrane region" description="Helical" evidence="1">
    <location>
        <begin position="20"/>
        <end position="45"/>
    </location>
</feature>
<sequence>MDYESKVSPRAGGYGRYNRVVVVFSWFPNFAVMLNLFSDVFYTALPESYHCEPDPRLLPSAFLPSNFSRQRYLNLTVPWVNGSGLSHCELFKYPPNASDFSEKVSRERVPCTLGWEYANAAGLQSNFVTEWNLVCGDFWKIPLQHICFMTGWILGYILLGTLCDW</sequence>
<evidence type="ECO:0000313" key="3">
    <source>
        <dbReference type="Proteomes" id="UP000314294"/>
    </source>
</evidence>
<keyword evidence="3" id="KW-1185">Reference proteome</keyword>
<keyword evidence="1" id="KW-0812">Transmembrane</keyword>
<evidence type="ECO:0000313" key="2">
    <source>
        <dbReference type="EMBL" id="TNN80520.1"/>
    </source>
</evidence>
<dbReference type="EMBL" id="SRLO01000054">
    <property type="protein sequence ID" value="TNN80520.1"/>
    <property type="molecule type" value="Genomic_DNA"/>
</dbReference>
<evidence type="ECO:0000256" key="1">
    <source>
        <dbReference type="SAM" id="Phobius"/>
    </source>
</evidence>
<accession>A0A4Z2IR91</accession>
<name>A0A4Z2IR91_9TELE</name>
<keyword evidence="1" id="KW-1133">Transmembrane helix</keyword>
<reference evidence="2 3" key="1">
    <citation type="submission" date="2019-03" db="EMBL/GenBank/DDBJ databases">
        <title>First draft genome of Liparis tanakae, snailfish: a comprehensive survey of snailfish specific genes.</title>
        <authorList>
            <person name="Kim W."/>
            <person name="Song I."/>
            <person name="Jeong J.-H."/>
            <person name="Kim D."/>
            <person name="Kim S."/>
            <person name="Ryu S."/>
            <person name="Song J.Y."/>
            <person name="Lee S.K."/>
        </authorList>
    </citation>
    <scope>NUCLEOTIDE SEQUENCE [LARGE SCALE GENOMIC DNA]</scope>
    <source>
        <tissue evidence="2">Muscle</tissue>
    </source>
</reference>